<comment type="caution">
    <text evidence="1">The sequence shown here is derived from an EMBL/GenBank/DDBJ whole genome shotgun (WGS) entry which is preliminary data.</text>
</comment>
<proteinExistence type="predicted"/>
<evidence type="ECO:0000313" key="1">
    <source>
        <dbReference type="EMBL" id="CAF1552368.1"/>
    </source>
</evidence>
<reference evidence="1" key="1">
    <citation type="submission" date="2021-02" db="EMBL/GenBank/DDBJ databases">
        <authorList>
            <person name="Nowell W R."/>
        </authorList>
    </citation>
    <scope>NUCLEOTIDE SEQUENCE</scope>
</reference>
<dbReference type="Proteomes" id="UP000663852">
    <property type="component" value="Unassembled WGS sequence"/>
</dbReference>
<dbReference type="AlphaFoldDB" id="A0A815WUX5"/>
<protein>
    <submittedName>
        <fullName evidence="1">Uncharacterized protein</fullName>
    </submittedName>
</protein>
<gene>
    <name evidence="1" type="ORF">EDS130_LOCUS46089</name>
</gene>
<accession>A0A815WUX5</accession>
<dbReference type="EMBL" id="CAJNOJ010001514">
    <property type="protein sequence ID" value="CAF1552368.1"/>
    <property type="molecule type" value="Genomic_DNA"/>
</dbReference>
<sequence length="123" mass="13770">MPFKHVAEVTTIFEIQRALSSGMLSFSRTRVFILRLPVTAVLIRKSKVGTGSQLSIPLDTARRVLLEKRIETHPSTNMESLYSNLVLTSPTTFQLRNTIPLTLHSLMTFLSYNSIKHPSSASP</sequence>
<organism evidence="1 2">
    <name type="scientific">Adineta ricciae</name>
    <name type="common">Rotifer</name>
    <dbReference type="NCBI Taxonomy" id="249248"/>
    <lineage>
        <taxon>Eukaryota</taxon>
        <taxon>Metazoa</taxon>
        <taxon>Spiralia</taxon>
        <taxon>Gnathifera</taxon>
        <taxon>Rotifera</taxon>
        <taxon>Eurotatoria</taxon>
        <taxon>Bdelloidea</taxon>
        <taxon>Adinetida</taxon>
        <taxon>Adinetidae</taxon>
        <taxon>Adineta</taxon>
    </lineage>
</organism>
<evidence type="ECO:0000313" key="2">
    <source>
        <dbReference type="Proteomes" id="UP000663852"/>
    </source>
</evidence>
<name>A0A815WUX5_ADIRI</name>